<feature type="transmembrane region" description="Helical" evidence="1">
    <location>
        <begin position="28"/>
        <end position="48"/>
    </location>
</feature>
<evidence type="ECO:0000313" key="2">
    <source>
        <dbReference type="EMBL" id="MYN08621.1"/>
    </source>
</evidence>
<feature type="transmembrane region" description="Helical" evidence="1">
    <location>
        <begin position="68"/>
        <end position="89"/>
    </location>
</feature>
<organism evidence="2 3">
    <name type="scientific">Pseudoduganella aquatica</name>
    <dbReference type="NCBI Taxonomy" id="2660641"/>
    <lineage>
        <taxon>Bacteria</taxon>
        <taxon>Pseudomonadati</taxon>
        <taxon>Pseudomonadota</taxon>
        <taxon>Betaproteobacteria</taxon>
        <taxon>Burkholderiales</taxon>
        <taxon>Oxalobacteraceae</taxon>
        <taxon>Telluria group</taxon>
        <taxon>Pseudoduganella</taxon>
    </lineage>
</organism>
<feature type="transmembrane region" description="Helical" evidence="1">
    <location>
        <begin position="6"/>
        <end position="21"/>
    </location>
</feature>
<dbReference type="InterPro" id="IPR021329">
    <property type="entry name" value="DUF2938"/>
</dbReference>
<gene>
    <name evidence="2" type="ORF">GTP77_14880</name>
</gene>
<accession>A0A7X4KNY4</accession>
<reference evidence="2 3" key="1">
    <citation type="submission" date="2019-12" db="EMBL/GenBank/DDBJ databases">
        <title>Novel species isolated from a subtropical stream in China.</title>
        <authorList>
            <person name="Lu H."/>
        </authorList>
    </citation>
    <scope>NUCLEOTIDE SEQUENCE [LARGE SCALE GENOMIC DNA]</scope>
    <source>
        <strain evidence="2 3">FT127W</strain>
    </source>
</reference>
<keyword evidence="3" id="KW-1185">Reference proteome</keyword>
<protein>
    <submittedName>
        <fullName evidence="2">DUF2938 family protein</fullName>
    </submittedName>
</protein>
<dbReference type="RefSeq" id="WP_161072937.1">
    <property type="nucleotide sequence ID" value="NZ_WWCU01000015.1"/>
</dbReference>
<evidence type="ECO:0000256" key="1">
    <source>
        <dbReference type="SAM" id="Phobius"/>
    </source>
</evidence>
<dbReference type="Proteomes" id="UP000450676">
    <property type="component" value="Unassembled WGS sequence"/>
</dbReference>
<keyword evidence="1" id="KW-1133">Transmembrane helix</keyword>
<keyword evidence="1" id="KW-0472">Membrane</keyword>
<evidence type="ECO:0000313" key="3">
    <source>
        <dbReference type="Proteomes" id="UP000450676"/>
    </source>
</evidence>
<feature type="transmembrane region" description="Helical" evidence="1">
    <location>
        <begin position="101"/>
        <end position="124"/>
    </location>
</feature>
<feature type="transmembrane region" description="Helical" evidence="1">
    <location>
        <begin position="144"/>
        <end position="162"/>
    </location>
</feature>
<dbReference type="AlphaFoldDB" id="A0A7X4KNY4"/>
<sequence>MEIFVWAYLGGLLGAILMDAVEKLAAKAGITSGVSVALVGRWFLWLVHGRLLHTNIVGAKPYPREAQAGWAFHFLLGGGGVALFYPFFFHALGAGTPLEHLLGGVCFGLASSLLPWFVLLPSFGWGIAGWRGPPGARPLLASPLSHLFYGLGVGVMGALGALNRQLS</sequence>
<name>A0A7X4KNY4_9BURK</name>
<proteinExistence type="predicted"/>
<comment type="caution">
    <text evidence="2">The sequence shown here is derived from an EMBL/GenBank/DDBJ whole genome shotgun (WGS) entry which is preliminary data.</text>
</comment>
<dbReference type="EMBL" id="WWCU01000015">
    <property type="protein sequence ID" value="MYN08621.1"/>
    <property type="molecule type" value="Genomic_DNA"/>
</dbReference>
<keyword evidence="1" id="KW-0812">Transmembrane</keyword>
<dbReference type="Pfam" id="PF11158">
    <property type="entry name" value="DUF2938"/>
    <property type="match status" value="1"/>
</dbReference>